<proteinExistence type="predicted"/>
<accession>A0A7S6W083</accession>
<name>A0A7S6W083_9GAMM</name>
<dbReference type="EMBL" id="CP048660">
    <property type="protein sequence ID" value="QOW48085.1"/>
    <property type="molecule type" value="Genomic_DNA"/>
</dbReference>
<dbReference type="AlphaFoldDB" id="A0A7S6W083"/>
<protein>
    <submittedName>
        <fullName evidence="1">Uncharacterized protein</fullName>
    </submittedName>
</protein>
<evidence type="ECO:0000313" key="1">
    <source>
        <dbReference type="EMBL" id="QOW48085.1"/>
    </source>
</evidence>
<keyword evidence="1" id="KW-0614">Plasmid</keyword>
<keyword evidence="2" id="KW-1185">Reference proteome</keyword>
<evidence type="ECO:0000313" key="2">
    <source>
        <dbReference type="Proteomes" id="UP000593966"/>
    </source>
</evidence>
<gene>
    <name evidence="1" type="ORF">G0028_19675</name>
</gene>
<reference evidence="1 2" key="1">
    <citation type="submission" date="2020-02" db="EMBL/GenBank/DDBJ databases">
        <title>Tigecycline-resistant Acinetobacter species from pigs and migratory birds.</title>
        <authorList>
            <person name="Chen C."/>
            <person name="Sun J."/>
            <person name="Liao X.-P."/>
            <person name="Liu Y.-H."/>
        </authorList>
    </citation>
    <scope>NUCLEOTIDE SEQUENCE [LARGE SCALE GENOMIC DNA]</scope>
    <source>
        <strain evidence="1 2">YH12207_T</strain>
        <plasmid evidence="1 2">pYH12207-1</plasmid>
    </source>
</reference>
<geneLocation type="plasmid" evidence="1 2">
    <name>pYH12207-1</name>
</geneLocation>
<organism evidence="1 2">
    <name type="scientific">Acinetobacter piscicola</name>
    <dbReference type="NCBI Taxonomy" id="2006115"/>
    <lineage>
        <taxon>Bacteria</taxon>
        <taxon>Pseudomonadati</taxon>
        <taxon>Pseudomonadota</taxon>
        <taxon>Gammaproteobacteria</taxon>
        <taxon>Moraxellales</taxon>
        <taxon>Moraxellaceae</taxon>
        <taxon>Acinetobacter</taxon>
    </lineage>
</organism>
<dbReference type="Proteomes" id="UP000593966">
    <property type="component" value="Plasmid pYH12207-1"/>
</dbReference>
<sequence>MWGGSKTNYVLPHLPLTEIKKDDLVLEYLHSDGSPVKDAEFEVLLSDGSRKKGKLDDKGKAVVKGVPAGRAKIQYGEDQSEDDFPPHEIDDWFIQQDLEISNNNEN</sequence>